<accession>A0A2A6BNJ6</accession>
<reference evidence="1" key="2">
    <citation type="submission" date="2022-06" db="UniProtKB">
        <authorList>
            <consortium name="EnsemblMetazoa"/>
        </authorList>
    </citation>
    <scope>IDENTIFICATION</scope>
    <source>
        <strain evidence="1">PS312</strain>
    </source>
</reference>
<protein>
    <submittedName>
        <fullName evidence="1">Uncharacterized protein</fullName>
    </submittedName>
</protein>
<evidence type="ECO:0000313" key="2">
    <source>
        <dbReference type="Proteomes" id="UP000005239"/>
    </source>
</evidence>
<evidence type="ECO:0000313" key="1">
    <source>
        <dbReference type="EnsemblMetazoa" id="PPA10639.1"/>
    </source>
</evidence>
<dbReference type="AlphaFoldDB" id="A0A2A6BNJ6"/>
<dbReference type="EnsemblMetazoa" id="PPA10639.1">
    <property type="protein sequence ID" value="PPA10639.1"/>
    <property type="gene ID" value="WBGene00100193"/>
</dbReference>
<gene>
    <name evidence="1" type="primary">WBGene00100193</name>
</gene>
<accession>A0A8R1YDC8</accession>
<sequence length="151" mass="16120">MPSTLPYPQCNNIMQSATVIQIPYPVEIPLHQQSNHSEGVRPHALVLFLQHLSMITRLPVSRSTDAFVCRHARGVGPLSSRCAASTNTVIHSLGRHLVRGTLQQPREGVQPVGHWLTASSIAGRSSALKRSIAGRAATSSGGGGSASLHDY</sequence>
<reference evidence="2" key="1">
    <citation type="journal article" date="2008" name="Nat. Genet.">
        <title>The Pristionchus pacificus genome provides a unique perspective on nematode lifestyle and parasitism.</title>
        <authorList>
            <person name="Dieterich C."/>
            <person name="Clifton S.W."/>
            <person name="Schuster L.N."/>
            <person name="Chinwalla A."/>
            <person name="Delehaunty K."/>
            <person name="Dinkelacker I."/>
            <person name="Fulton L."/>
            <person name="Fulton R."/>
            <person name="Godfrey J."/>
            <person name="Minx P."/>
            <person name="Mitreva M."/>
            <person name="Roeseler W."/>
            <person name="Tian H."/>
            <person name="Witte H."/>
            <person name="Yang S.P."/>
            <person name="Wilson R.K."/>
            <person name="Sommer R.J."/>
        </authorList>
    </citation>
    <scope>NUCLEOTIDE SEQUENCE [LARGE SCALE GENOMIC DNA]</scope>
    <source>
        <strain evidence="2">PS312</strain>
    </source>
</reference>
<name>A0A2A6BNJ6_PRIPA</name>
<dbReference type="Proteomes" id="UP000005239">
    <property type="component" value="Unassembled WGS sequence"/>
</dbReference>
<proteinExistence type="predicted"/>
<organism evidence="1 2">
    <name type="scientific">Pristionchus pacificus</name>
    <name type="common">Parasitic nematode worm</name>
    <dbReference type="NCBI Taxonomy" id="54126"/>
    <lineage>
        <taxon>Eukaryota</taxon>
        <taxon>Metazoa</taxon>
        <taxon>Ecdysozoa</taxon>
        <taxon>Nematoda</taxon>
        <taxon>Chromadorea</taxon>
        <taxon>Rhabditida</taxon>
        <taxon>Rhabditina</taxon>
        <taxon>Diplogasteromorpha</taxon>
        <taxon>Diplogasteroidea</taxon>
        <taxon>Neodiplogasteridae</taxon>
        <taxon>Pristionchus</taxon>
    </lineage>
</organism>
<keyword evidence="2" id="KW-1185">Reference proteome</keyword>